<dbReference type="AlphaFoldDB" id="A0A9W8GNT1"/>
<organism evidence="2 3">
    <name type="scientific">Coemansia spiralis</name>
    <dbReference type="NCBI Taxonomy" id="417178"/>
    <lineage>
        <taxon>Eukaryota</taxon>
        <taxon>Fungi</taxon>
        <taxon>Fungi incertae sedis</taxon>
        <taxon>Zoopagomycota</taxon>
        <taxon>Kickxellomycotina</taxon>
        <taxon>Kickxellomycetes</taxon>
        <taxon>Kickxellales</taxon>
        <taxon>Kickxellaceae</taxon>
        <taxon>Coemansia</taxon>
    </lineage>
</organism>
<name>A0A9W8GNT1_9FUNG</name>
<dbReference type="Proteomes" id="UP001151516">
    <property type="component" value="Unassembled WGS sequence"/>
</dbReference>
<comment type="caution">
    <text evidence="2">The sequence shown here is derived from an EMBL/GenBank/DDBJ whole genome shotgun (WGS) entry which is preliminary data.</text>
</comment>
<accession>A0A9W8GNT1</accession>
<dbReference type="EMBL" id="JANBTX010000011">
    <property type="protein sequence ID" value="KAJ2690459.1"/>
    <property type="molecule type" value="Genomic_DNA"/>
</dbReference>
<evidence type="ECO:0000313" key="2">
    <source>
        <dbReference type="EMBL" id="KAJ2690459.1"/>
    </source>
</evidence>
<sequence length="347" mass="36333">MFSALAAVSPVSNRASMVNSWLSKIAGSDLDSLRASDSDNESERSVADDATLCVPSIHPQRSRAVSSVSENSGSSAAASGYSTGVFASSELPRHRGVSELGEQALALNHARINTAVALAVRARQEDELGRHDVAANMLVAALERLSASLHDTGDIRDPRLRERMQMHRLLLESSDSGLDGFSALDSPRPTGTTGDSGLLDSAAGDSSACAAVVAGGGLVDQAVDSVRATASAAVACGLGFLNRAIVLWLVFLGHVCMWAATQFRNSRLPELIVLGVARAGAWMYETCRVKQAPEHALRAGQAAMGWLLAMDREACFTQRALCSAAAILGAIARVAEQSSSRANRSST</sequence>
<protein>
    <submittedName>
        <fullName evidence="2">Uncharacterized protein</fullName>
    </submittedName>
</protein>
<feature type="region of interest" description="Disordered" evidence="1">
    <location>
        <begin position="31"/>
        <end position="51"/>
    </location>
</feature>
<reference evidence="2" key="1">
    <citation type="submission" date="2022-07" db="EMBL/GenBank/DDBJ databases">
        <title>Phylogenomic reconstructions and comparative analyses of Kickxellomycotina fungi.</title>
        <authorList>
            <person name="Reynolds N.K."/>
            <person name="Stajich J.E."/>
            <person name="Barry K."/>
            <person name="Grigoriev I.V."/>
            <person name="Crous P."/>
            <person name="Smith M.E."/>
        </authorList>
    </citation>
    <scope>NUCLEOTIDE SEQUENCE</scope>
    <source>
        <strain evidence="2">CBS 109367</strain>
    </source>
</reference>
<evidence type="ECO:0000313" key="3">
    <source>
        <dbReference type="Proteomes" id="UP001151516"/>
    </source>
</evidence>
<keyword evidence="3" id="KW-1185">Reference proteome</keyword>
<dbReference type="OrthoDB" id="5578464at2759"/>
<gene>
    <name evidence="2" type="ORF">IWW39_000706</name>
</gene>
<evidence type="ECO:0000256" key="1">
    <source>
        <dbReference type="SAM" id="MobiDB-lite"/>
    </source>
</evidence>
<proteinExistence type="predicted"/>
<feature type="compositionally biased region" description="Basic and acidic residues" evidence="1">
    <location>
        <begin position="31"/>
        <end position="47"/>
    </location>
</feature>